<accession>A0ACC0FLR0</accession>
<keyword evidence="2" id="KW-1185">Reference proteome</keyword>
<sequence length="184" mass="20124">MGFYCLTPPPTKGNRQEFLILVGNQVVVQPIEERLSALGNCIACNDYIALTHTDLDKMHLELSLLLDLKADGVAVAVVDVLHITHAAIATVGSNAGVSNDSSPNMMQKFWDSAMALSPDKEEDAESDSSFKLASESIETTRSLPYPSSIVPNTFAFKIQDKNGRMHRFNCGIKVAFRSFRNTSS</sequence>
<organism evidence="1 2">
    <name type="scientific">Camellia lanceoleosa</name>
    <dbReference type="NCBI Taxonomy" id="1840588"/>
    <lineage>
        <taxon>Eukaryota</taxon>
        <taxon>Viridiplantae</taxon>
        <taxon>Streptophyta</taxon>
        <taxon>Embryophyta</taxon>
        <taxon>Tracheophyta</taxon>
        <taxon>Spermatophyta</taxon>
        <taxon>Magnoliopsida</taxon>
        <taxon>eudicotyledons</taxon>
        <taxon>Gunneridae</taxon>
        <taxon>Pentapetalae</taxon>
        <taxon>asterids</taxon>
        <taxon>Ericales</taxon>
        <taxon>Theaceae</taxon>
        <taxon>Camellia</taxon>
    </lineage>
</organism>
<evidence type="ECO:0000313" key="1">
    <source>
        <dbReference type="EMBL" id="KAI7989726.1"/>
    </source>
</evidence>
<reference evidence="1 2" key="1">
    <citation type="journal article" date="2022" name="Plant J.">
        <title>Chromosome-level genome of Camellia lanceoleosa provides a valuable resource for understanding genome evolution and self-incompatibility.</title>
        <authorList>
            <person name="Gong W."/>
            <person name="Xiao S."/>
            <person name="Wang L."/>
            <person name="Liao Z."/>
            <person name="Chang Y."/>
            <person name="Mo W."/>
            <person name="Hu G."/>
            <person name="Li W."/>
            <person name="Zhao G."/>
            <person name="Zhu H."/>
            <person name="Hu X."/>
            <person name="Ji K."/>
            <person name="Xiang X."/>
            <person name="Song Q."/>
            <person name="Yuan D."/>
            <person name="Jin S."/>
            <person name="Zhang L."/>
        </authorList>
    </citation>
    <scope>NUCLEOTIDE SEQUENCE [LARGE SCALE GENOMIC DNA]</scope>
    <source>
        <strain evidence="1">SQ_2022a</strain>
    </source>
</reference>
<dbReference type="Proteomes" id="UP001060215">
    <property type="component" value="Chromosome 14"/>
</dbReference>
<name>A0ACC0FLR0_9ERIC</name>
<protein>
    <submittedName>
        <fullName evidence="1">CBS domain-containing protein CBSCBSPB5</fullName>
    </submittedName>
</protein>
<dbReference type="EMBL" id="CM045771">
    <property type="protein sequence ID" value="KAI7989726.1"/>
    <property type="molecule type" value="Genomic_DNA"/>
</dbReference>
<gene>
    <name evidence="1" type="ORF">LOK49_LG13G00679</name>
</gene>
<comment type="caution">
    <text evidence="1">The sequence shown here is derived from an EMBL/GenBank/DDBJ whole genome shotgun (WGS) entry which is preliminary data.</text>
</comment>
<evidence type="ECO:0000313" key="2">
    <source>
        <dbReference type="Proteomes" id="UP001060215"/>
    </source>
</evidence>
<proteinExistence type="predicted"/>